<feature type="transmembrane region" description="Helical" evidence="8">
    <location>
        <begin position="12"/>
        <end position="33"/>
    </location>
</feature>
<comment type="subcellular location">
    <subcellularLocation>
        <location evidence="1">Membrane</location>
    </subcellularLocation>
</comment>
<feature type="transmembrane region" description="Helical" evidence="8">
    <location>
        <begin position="60"/>
        <end position="79"/>
    </location>
</feature>
<evidence type="ECO:0000313" key="10">
    <source>
        <dbReference type="EMBL" id="KAK5527406.1"/>
    </source>
</evidence>
<dbReference type="InterPro" id="IPR008250">
    <property type="entry name" value="ATPase_P-typ_transduc_dom_A_sf"/>
</dbReference>
<dbReference type="AlphaFoldDB" id="A0AAV9PPH8"/>
<feature type="transmembrane region" description="Helical" evidence="8">
    <location>
        <begin position="237"/>
        <end position="255"/>
    </location>
</feature>
<dbReference type="GO" id="GO:0043682">
    <property type="term" value="F:P-type divalent copper transporter activity"/>
    <property type="evidence" value="ECO:0007669"/>
    <property type="project" value="TreeGrafter"/>
</dbReference>
<keyword evidence="3 8" id="KW-0812">Transmembrane</keyword>
<evidence type="ECO:0000256" key="1">
    <source>
        <dbReference type="ARBA" id="ARBA00004370"/>
    </source>
</evidence>
<dbReference type="PROSITE" id="PS00154">
    <property type="entry name" value="ATPASE_E1_E2"/>
    <property type="match status" value="1"/>
</dbReference>
<dbReference type="GO" id="GO:0016020">
    <property type="term" value="C:membrane"/>
    <property type="evidence" value="ECO:0007669"/>
    <property type="project" value="UniProtKB-SubCell"/>
</dbReference>
<evidence type="ECO:0000256" key="5">
    <source>
        <dbReference type="ARBA" id="ARBA00022967"/>
    </source>
</evidence>
<dbReference type="SUPFAM" id="SSF81653">
    <property type="entry name" value="Calcium ATPase, transduction domain A"/>
    <property type="match status" value="1"/>
</dbReference>
<evidence type="ECO:0000256" key="6">
    <source>
        <dbReference type="ARBA" id="ARBA00022989"/>
    </source>
</evidence>
<reference evidence="10 11" key="1">
    <citation type="submission" date="2023-06" db="EMBL/GenBank/DDBJ databases">
        <title>Black Yeasts Isolated from many extreme environments.</title>
        <authorList>
            <person name="Coleine C."/>
            <person name="Stajich J.E."/>
            <person name="Selbmann L."/>
        </authorList>
    </citation>
    <scope>NUCLEOTIDE SEQUENCE [LARGE SCALE GENOMIC DNA]</scope>
    <source>
        <strain evidence="10 11">CCFEE 5887</strain>
    </source>
</reference>
<dbReference type="SUPFAM" id="SSF81660">
    <property type="entry name" value="Metal cation-transporting ATPase, ATP-binding domain N"/>
    <property type="match status" value="1"/>
</dbReference>
<evidence type="ECO:0000256" key="3">
    <source>
        <dbReference type="ARBA" id="ARBA00022692"/>
    </source>
</evidence>
<dbReference type="PANTHER" id="PTHR43520:SF32">
    <property type="entry name" value="COPPER RESISTANCE P-TYPE ATPASE (EUROFUNG)"/>
    <property type="match status" value="1"/>
</dbReference>
<dbReference type="Gene3D" id="3.40.50.1000">
    <property type="entry name" value="HAD superfamily/HAD-like"/>
    <property type="match status" value="2"/>
</dbReference>
<protein>
    <recommendedName>
        <fullName evidence="9">P-type ATPase A domain-containing protein</fullName>
    </recommendedName>
</protein>
<gene>
    <name evidence="10" type="ORF">LTR25_011221</name>
</gene>
<dbReference type="SUPFAM" id="SSF56784">
    <property type="entry name" value="HAD-like"/>
    <property type="match status" value="1"/>
</dbReference>
<dbReference type="InterPro" id="IPR023299">
    <property type="entry name" value="ATPase_P-typ_cyto_dom_N"/>
</dbReference>
<keyword evidence="11" id="KW-1185">Reference proteome</keyword>
<keyword evidence="4" id="KW-0479">Metal-binding</keyword>
<sequence>MWTGADTRAEWALFFLATPVMFLAADVFHIRAIKEIRALWSRNSEVPVLRRSYRFGSMNLLMSAGTSVAYFPSIAVLALESQKTGQHNRRLSTYFDAVVFLTMFILAGRYLEAYSKSKAGDAVTMLGKLRPTEALLVRSNPETEKSELSLPITNCGRINVNVLEVGDVVRVLYGVSPPADGTIVLRDSTFDESSLTGESRPITKNTGDQVFAGTINTGKPINVRVTEVSGASMLDQIVKVVLITLIAVSTFVIWFALGQGGALPESWLDVDTGGWAFWALQFAIAVFVGGGEAFQEASDLDVVVFDKTGTLTEGGNPTVTNYDIIASGEEETKAIWAIASTRRVFKGQNHTIIADSAIEELPGRGLKGTFTIHTSANDIRYEAAIGSETFVSSLGTPITTDQSTIMSTWKFAGKSVALLALRPLSLSDGDETTFNLVAQFATSDSLRAEAASVPSALREQGLSIWMISGDNAITAVAVGHQLGILAANIIAGGKSNGGYGWDGINDSPALTAADAGIAIGSGSDVAISSAKFVLVPSNLHSLVTLITLSRFRRVKFNFAWALVYNVVLVPIAAGVIYPAPGHPKLNPVWASLAMALSSLSIISSSLVMRTGIPVIGFGASRKTE</sequence>
<dbReference type="GO" id="GO:0005524">
    <property type="term" value="F:ATP binding"/>
    <property type="evidence" value="ECO:0007669"/>
    <property type="project" value="InterPro"/>
</dbReference>
<dbReference type="Pfam" id="PF00122">
    <property type="entry name" value="E1-E2_ATPase"/>
    <property type="match status" value="1"/>
</dbReference>
<dbReference type="PRINTS" id="PR00119">
    <property type="entry name" value="CATATPASE"/>
</dbReference>
<dbReference type="InterPro" id="IPR018303">
    <property type="entry name" value="ATPase_P-typ_P_site"/>
</dbReference>
<feature type="transmembrane region" description="Helical" evidence="8">
    <location>
        <begin position="558"/>
        <end position="577"/>
    </location>
</feature>
<feature type="transmembrane region" description="Helical" evidence="8">
    <location>
        <begin position="589"/>
        <end position="612"/>
    </location>
</feature>
<evidence type="ECO:0000256" key="2">
    <source>
        <dbReference type="ARBA" id="ARBA00006024"/>
    </source>
</evidence>
<keyword evidence="7 8" id="KW-0472">Membrane</keyword>
<evidence type="ECO:0000313" key="11">
    <source>
        <dbReference type="Proteomes" id="UP001345827"/>
    </source>
</evidence>
<evidence type="ECO:0000256" key="7">
    <source>
        <dbReference type="ARBA" id="ARBA00023136"/>
    </source>
</evidence>
<keyword evidence="6 8" id="KW-1133">Transmembrane helix</keyword>
<feature type="domain" description="P-type ATPase A" evidence="9">
    <location>
        <begin position="157"/>
        <end position="241"/>
    </location>
</feature>
<proteinExistence type="inferred from homology"/>
<evidence type="ECO:0000256" key="8">
    <source>
        <dbReference type="SAM" id="Phobius"/>
    </source>
</evidence>
<dbReference type="Pfam" id="PF00702">
    <property type="entry name" value="Hydrolase"/>
    <property type="match status" value="1"/>
</dbReference>
<dbReference type="GO" id="GO:0016887">
    <property type="term" value="F:ATP hydrolysis activity"/>
    <property type="evidence" value="ECO:0007669"/>
    <property type="project" value="InterPro"/>
</dbReference>
<dbReference type="EMBL" id="JAXLQG010000086">
    <property type="protein sequence ID" value="KAK5527406.1"/>
    <property type="molecule type" value="Genomic_DNA"/>
</dbReference>
<comment type="similarity">
    <text evidence="2">Belongs to the cation transport ATPase (P-type) (TC 3.A.3) family. Type IB subfamily.</text>
</comment>
<dbReference type="NCBIfam" id="TIGR01494">
    <property type="entry name" value="ATPase_P-type"/>
    <property type="match status" value="1"/>
</dbReference>
<dbReference type="InterPro" id="IPR036412">
    <property type="entry name" value="HAD-like_sf"/>
</dbReference>
<dbReference type="Proteomes" id="UP001345827">
    <property type="component" value="Unassembled WGS sequence"/>
</dbReference>
<accession>A0AAV9PPH8</accession>
<keyword evidence="5" id="KW-1278">Translocase</keyword>
<dbReference type="PANTHER" id="PTHR43520">
    <property type="entry name" value="ATP7, ISOFORM B"/>
    <property type="match status" value="1"/>
</dbReference>
<dbReference type="FunFam" id="2.70.150.10:FF:000068">
    <property type="entry name" value="Copper resistance-associated P-type ATPase"/>
    <property type="match status" value="1"/>
</dbReference>
<dbReference type="GO" id="GO:0055070">
    <property type="term" value="P:copper ion homeostasis"/>
    <property type="evidence" value="ECO:0007669"/>
    <property type="project" value="TreeGrafter"/>
</dbReference>
<feature type="transmembrane region" description="Helical" evidence="8">
    <location>
        <begin position="91"/>
        <end position="111"/>
    </location>
</feature>
<dbReference type="InterPro" id="IPR023214">
    <property type="entry name" value="HAD_sf"/>
</dbReference>
<dbReference type="InterPro" id="IPR059000">
    <property type="entry name" value="ATPase_P-type_domA"/>
</dbReference>
<dbReference type="Gene3D" id="2.70.150.10">
    <property type="entry name" value="Calcium-transporting ATPase, cytoplasmic transduction domain A"/>
    <property type="match status" value="1"/>
</dbReference>
<dbReference type="GO" id="GO:0005507">
    <property type="term" value="F:copper ion binding"/>
    <property type="evidence" value="ECO:0007669"/>
    <property type="project" value="TreeGrafter"/>
</dbReference>
<dbReference type="Gene3D" id="3.40.1110.10">
    <property type="entry name" value="Calcium-transporting ATPase, cytoplasmic domain N"/>
    <property type="match status" value="1"/>
</dbReference>
<evidence type="ECO:0000259" key="9">
    <source>
        <dbReference type="Pfam" id="PF00122"/>
    </source>
</evidence>
<feature type="transmembrane region" description="Helical" evidence="8">
    <location>
        <begin position="275"/>
        <end position="294"/>
    </location>
</feature>
<name>A0AAV9PPH8_9PEZI</name>
<dbReference type="InterPro" id="IPR001757">
    <property type="entry name" value="P_typ_ATPase"/>
</dbReference>
<evidence type="ECO:0000256" key="4">
    <source>
        <dbReference type="ARBA" id="ARBA00022723"/>
    </source>
</evidence>
<organism evidence="10 11">
    <name type="scientific">Vermiconidia calcicola</name>
    <dbReference type="NCBI Taxonomy" id="1690605"/>
    <lineage>
        <taxon>Eukaryota</taxon>
        <taxon>Fungi</taxon>
        <taxon>Dikarya</taxon>
        <taxon>Ascomycota</taxon>
        <taxon>Pezizomycotina</taxon>
        <taxon>Dothideomycetes</taxon>
        <taxon>Dothideomycetidae</taxon>
        <taxon>Mycosphaerellales</taxon>
        <taxon>Extremaceae</taxon>
        <taxon>Vermiconidia</taxon>
    </lineage>
</organism>
<comment type="caution">
    <text evidence="10">The sequence shown here is derived from an EMBL/GenBank/DDBJ whole genome shotgun (WGS) entry which is preliminary data.</text>
</comment>